<dbReference type="AlphaFoldDB" id="A0AAD2FES8"/>
<keyword evidence="2" id="KW-1185">Reference proteome</keyword>
<gene>
    <name evidence="1" type="ORF">CYCCA115_LOCUS3339</name>
</gene>
<proteinExistence type="predicted"/>
<reference evidence="1" key="1">
    <citation type="submission" date="2023-08" db="EMBL/GenBank/DDBJ databases">
        <authorList>
            <person name="Audoor S."/>
            <person name="Bilcke G."/>
        </authorList>
    </citation>
    <scope>NUCLEOTIDE SEQUENCE</scope>
</reference>
<feature type="non-terminal residue" evidence="1">
    <location>
        <position position="1"/>
    </location>
</feature>
<dbReference type="Proteomes" id="UP001295423">
    <property type="component" value="Unassembled WGS sequence"/>
</dbReference>
<sequence>AAVSIVHRCHLLKVPSVEPMGVFSTNGSTYRFVQKVMQHSVDLAYPDKNHYMQRNKHLIQPHSNRITAAVCLQRGGASNDDIAFKLRWSPTSVPTYLRDCFQGVGDLLQKAITGVMKMSFS</sequence>
<organism evidence="1 2">
    <name type="scientific">Cylindrotheca closterium</name>
    <dbReference type="NCBI Taxonomy" id="2856"/>
    <lineage>
        <taxon>Eukaryota</taxon>
        <taxon>Sar</taxon>
        <taxon>Stramenopiles</taxon>
        <taxon>Ochrophyta</taxon>
        <taxon>Bacillariophyta</taxon>
        <taxon>Bacillariophyceae</taxon>
        <taxon>Bacillariophycidae</taxon>
        <taxon>Bacillariales</taxon>
        <taxon>Bacillariaceae</taxon>
        <taxon>Cylindrotheca</taxon>
    </lineage>
</organism>
<comment type="caution">
    <text evidence="1">The sequence shown here is derived from an EMBL/GenBank/DDBJ whole genome shotgun (WGS) entry which is preliminary data.</text>
</comment>
<protein>
    <submittedName>
        <fullName evidence="1">Uncharacterized protein</fullName>
    </submittedName>
</protein>
<evidence type="ECO:0000313" key="2">
    <source>
        <dbReference type="Proteomes" id="UP001295423"/>
    </source>
</evidence>
<accession>A0AAD2FES8</accession>
<name>A0AAD2FES8_9STRA</name>
<dbReference type="EMBL" id="CAKOGP040000280">
    <property type="protein sequence ID" value="CAJ1933515.1"/>
    <property type="molecule type" value="Genomic_DNA"/>
</dbReference>
<evidence type="ECO:0000313" key="1">
    <source>
        <dbReference type="EMBL" id="CAJ1933515.1"/>
    </source>
</evidence>